<dbReference type="GO" id="GO:0003677">
    <property type="term" value="F:DNA binding"/>
    <property type="evidence" value="ECO:0007669"/>
    <property type="project" value="UniProtKB-KW"/>
</dbReference>
<dbReference type="AlphaFoldDB" id="A0A2W2C801"/>
<dbReference type="CDD" id="cd07377">
    <property type="entry name" value="WHTH_GntR"/>
    <property type="match status" value="1"/>
</dbReference>
<gene>
    <name evidence="5" type="ORF">C1I93_15125</name>
</gene>
<dbReference type="GO" id="GO:0003700">
    <property type="term" value="F:DNA-binding transcription factor activity"/>
    <property type="evidence" value="ECO:0007669"/>
    <property type="project" value="InterPro"/>
</dbReference>
<dbReference type="GO" id="GO:0045892">
    <property type="term" value="P:negative regulation of DNA-templated transcription"/>
    <property type="evidence" value="ECO:0007669"/>
    <property type="project" value="TreeGrafter"/>
</dbReference>
<evidence type="ECO:0000313" key="5">
    <source>
        <dbReference type="EMBL" id="PZF95471.1"/>
    </source>
</evidence>
<dbReference type="SMART" id="SM00345">
    <property type="entry name" value="HTH_GNTR"/>
    <property type="match status" value="1"/>
</dbReference>
<dbReference type="SUPFAM" id="SSF46785">
    <property type="entry name" value="Winged helix' DNA-binding domain"/>
    <property type="match status" value="1"/>
</dbReference>
<dbReference type="PROSITE" id="PS50949">
    <property type="entry name" value="HTH_GNTR"/>
    <property type="match status" value="1"/>
</dbReference>
<dbReference type="Gene3D" id="1.10.10.10">
    <property type="entry name" value="Winged helix-like DNA-binding domain superfamily/Winged helix DNA-binding domain"/>
    <property type="match status" value="1"/>
</dbReference>
<dbReference type="InterPro" id="IPR011663">
    <property type="entry name" value="UTRA"/>
</dbReference>
<feature type="region of interest" description="Disordered" evidence="4">
    <location>
        <begin position="1"/>
        <end position="32"/>
    </location>
</feature>
<dbReference type="Gene3D" id="3.40.1410.10">
    <property type="entry name" value="Chorismate lyase-like"/>
    <property type="match status" value="1"/>
</dbReference>
<dbReference type="InterPro" id="IPR050679">
    <property type="entry name" value="Bact_HTH_transcr_reg"/>
</dbReference>
<dbReference type="PANTHER" id="PTHR44846">
    <property type="entry name" value="MANNOSYL-D-GLYCERATE TRANSPORT/METABOLISM SYSTEM REPRESSOR MNGR-RELATED"/>
    <property type="match status" value="1"/>
</dbReference>
<keyword evidence="1" id="KW-0805">Transcription regulation</keyword>
<sequence length="289" mass="31378">MGRHIRVERAPNATMRGEDRYRESATDRGRGGHRLHDVGDILGRAPKYLAIRDDLIARIRRGEFAPGDALPGQRQLSEEYGVSLMTLRQALDELDHRGVVEQLPGRGTYVRAVPVPYSMGNLRSLADDLRAHGIEVLTRVVRREIVGVPPDVAARFGMPAGGQVLRLERIRVIRGVPLIHQVSYIPQPLADAISEVDFADQELYGVLAERAGAVAAEATETIAAVPMPEQVGGLLGIPAGQPAMRSERVTRDADRRLLVVDLAVLAGSGVVVTNIRAAGGQQVSYAMRD</sequence>
<evidence type="ECO:0000256" key="1">
    <source>
        <dbReference type="ARBA" id="ARBA00023015"/>
    </source>
</evidence>
<dbReference type="InterPro" id="IPR028978">
    <property type="entry name" value="Chorismate_lyase_/UTRA_dom_sf"/>
</dbReference>
<evidence type="ECO:0000256" key="4">
    <source>
        <dbReference type="SAM" id="MobiDB-lite"/>
    </source>
</evidence>
<proteinExistence type="predicted"/>
<dbReference type="EMBL" id="POTX01000090">
    <property type="protein sequence ID" value="PZF95471.1"/>
    <property type="molecule type" value="Genomic_DNA"/>
</dbReference>
<dbReference type="InterPro" id="IPR036388">
    <property type="entry name" value="WH-like_DNA-bd_sf"/>
</dbReference>
<evidence type="ECO:0000256" key="2">
    <source>
        <dbReference type="ARBA" id="ARBA00023125"/>
    </source>
</evidence>
<dbReference type="InterPro" id="IPR000524">
    <property type="entry name" value="Tscrpt_reg_HTH_GntR"/>
</dbReference>
<evidence type="ECO:0000313" key="6">
    <source>
        <dbReference type="Proteomes" id="UP000248627"/>
    </source>
</evidence>
<dbReference type="SUPFAM" id="SSF64288">
    <property type="entry name" value="Chorismate lyase-like"/>
    <property type="match status" value="1"/>
</dbReference>
<organism evidence="5 6">
    <name type="scientific">Micromonospora endophytica</name>
    <dbReference type="NCBI Taxonomy" id="515350"/>
    <lineage>
        <taxon>Bacteria</taxon>
        <taxon>Bacillati</taxon>
        <taxon>Actinomycetota</taxon>
        <taxon>Actinomycetes</taxon>
        <taxon>Micromonosporales</taxon>
        <taxon>Micromonosporaceae</taxon>
        <taxon>Micromonospora</taxon>
    </lineage>
</organism>
<dbReference type="PRINTS" id="PR00035">
    <property type="entry name" value="HTHGNTR"/>
</dbReference>
<keyword evidence="3" id="KW-0804">Transcription</keyword>
<dbReference type="Proteomes" id="UP000248627">
    <property type="component" value="Unassembled WGS sequence"/>
</dbReference>
<protein>
    <submittedName>
        <fullName evidence="5">Transcriptional regulator</fullName>
    </submittedName>
</protein>
<keyword evidence="6" id="KW-1185">Reference proteome</keyword>
<dbReference type="PANTHER" id="PTHR44846:SF1">
    <property type="entry name" value="MANNOSYL-D-GLYCERATE TRANSPORT_METABOLISM SYSTEM REPRESSOR MNGR-RELATED"/>
    <property type="match status" value="1"/>
</dbReference>
<dbReference type="Pfam" id="PF07702">
    <property type="entry name" value="UTRA"/>
    <property type="match status" value="1"/>
</dbReference>
<dbReference type="Pfam" id="PF00392">
    <property type="entry name" value="GntR"/>
    <property type="match status" value="1"/>
</dbReference>
<evidence type="ECO:0000256" key="3">
    <source>
        <dbReference type="ARBA" id="ARBA00023163"/>
    </source>
</evidence>
<name>A0A2W2C801_9ACTN</name>
<accession>A0A2W2C801</accession>
<dbReference type="InterPro" id="IPR036390">
    <property type="entry name" value="WH_DNA-bd_sf"/>
</dbReference>
<keyword evidence="2" id="KW-0238">DNA-binding</keyword>
<feature type="compositionally biased region" description="Basic and acidic residues" evidence="4">
    <location>
        <begin position="16"/>
        <end position="32"/>
    </location>
</feature>
<reference evidence="5 6" key="1">
    <citation type="submission" date="2018-01" db="EMBL/GenBank/DDBJ databases">
        <title>Draft genome sequence of Jishengella endophytica.</title>
        <authorList>
            <person name="Sahin N."/>
            <person name="Ay H."/>
            <person name="Saygin H."/>
        </authorList>
    </citation>
    <scope>NUCLEOTIDE SEQUENCE [LARGE SCALE GENOMIC DNA]</scope>
    <source>
        <strain evidence="5 6">DSM 45430</strain>
    </source>
</reference>
<comment type="caution">
    <text evidence="5">The sequence shown here is derived from an EMBL/GenBank/DDBJ whole genome shotgun (WGS) entry which is preliminary data.</text>
</comment>
<dbReference type="SMART" id="SM00866">
    <property type="entry name" value="UTRA"/>
    <property type="match status" value="1"/>
</dbReference>